<accession>A0ABV4YTP9</accession>
<evidence type="ECO:0000313" key="2">
    <source>
        <dbReference type="Proteomes" id="UP001241748"/>
    </source>
</evidence>
<dbReference type="Proteomes" id="UP001241748">
    <property type="component" value="Unassembled WGS sequence"/>
</dbReference>
<proteinExistence type="predicted"/>
<dbReference type="InterPro" id="IPR021617">
    <property type="entry name" value="DUF3231"/>
</dbReference>
<protein>
    <submittedName>
        <fullName evidence="1">DUF3231 family protein</fullName>
    </submittedName>
</protein>
<keyword evidence="2" id="KW-1185">Reference proteome</keyword>
<dbReference type="Gene3D" id="1.20.1260.10">
    <property type="match status" value="2"/>
</dbReference>
<comment type="caution">
    <text evidence="1">The sequence shown here is derived from an EMBL/GenBank/DDBJ whole genome shotgun (WGS) entry which is preliminary data.</text>
</comment>
<dbReference type="InterPro" id="IPR012347">
    <property type="entry name" value="Ferritin-like"/>
</dbReference>
<evidence type="ECO:0000313" key="1">
    <source>
        <dbReference type="EMBL" id="MFB3167921.1"/>
    </source>
</evidence>
<dbReference type="EMBL" id="JAROBZ020000001">
    <property type="protein sequence ID" value="MFB3167921.1"/>
    <property type="molecule type" value="Genomic_DNA"/>
</dbReference>
<dbReference type="Pfam" id="PF11553">
    <property type="entry name" value="DUF3231"/>
    <property type="match status" value="2"/>
</dbReference>
<organism evidence="1 2">
    <name type="scientific">Neobacillus driksii</name>
    <dbReference type="NCBI Taxonomy" id="3035913"/>
    <lineage>
        <taxon>Bacteria</taxon>
        <taxon>Bacillati</taxon>
        <taxon>Bacillota</taxon>
        <taxon>Bacilli</taxon>
        <taxon>Bacillales</taxon>
        <taxon>Bacillaceae</taxon>
        <taxon>Neobacillus</taxon>
    </lineage>
</organism>
<sequence length="337" mass="38053">MMEIDKKVMITSAELAQLWSQYLNDSGSACVLAFFLEKVEDPEIKPVIEFALQLSKKHIEKLTMFFNEEDYPVPYGFKVEEDVDLSAPKLYSDSYVLQFIHQMAKIGLTTYSASVSSAVRSDITDYYMECLSETMQLYKVSKDLLLEKGLYVRSPHLPMEKVEFVNKQAFLWDVIGEKRPLIVAEIGNLYANVERNILGVGTLMGFSQVAKDKEVIQFFLRGIDIGKKHIKLFGKKLEECNLPIPASLSAEVTTSTSYTFSDKLMMFFTSGLVGLSIGYYGTGVSQSPRMDLGVMYNRLSLEIQLYSEDGANIMINNKWMEQPPMAADRGELGTEKA</sequence>
<name>A0ABV4YTP9_9BACI</name>
<reference evidence="1 2" key="1">
    <citation type="submission" date="2024-05" db="EMBL/GenBank/DDBJ databases">
        <authorList>
            <person name="Venkateswaran K."/>
        </authorList>
    </citation>
    <scope>NUCLEOTIDE SEQUENCE [LARGE SCALE GENOMIC DNA]</scope>
    <source>
        <strain evidence="1 2">179-C4-2-HS</strain>
    </source>
</reference>
<dbReference type="RefSeq" id="WP_306074005.1">
    <property type="nucleotide sequence ID" value="NZ_JAROBZ020000001.1"/>
</dbReference>
<gene>
    <name evidence="1" type="ORF">P5G62_012470</name>
</gene>